<sequence length="331" mass="37928">MSETRITFVLSENMMATGTALPMEMLRTAALAARRQTHTRHHRLILSSTAETLTPFASGNGWQWQAEQTLAQNHDSDIIYLPALWRNPRPTLQRSQALLDWLQAQHARGATLCAVSTGVCFLAEAGLLDGKAATTHWHYFDQFERDYPQVALKRQHFITQAGNIYCAASVNSLADLTVHFIQKLFDSTLATHVERHFSHEIRRPYESLAFYDNLDHPHPDELIVQVQSWLREHYARIINIGELAQRFGMSTRTFNRRFKEATGCAPLEYLRQVRINTAQDLLRSSNYSITEIAAQVGYADTAYFTERFKQQLDITPSDYRATVRAKLFHTD</sequence>
<accession>A0A9X2HTJ0</accession>
<dbReference type="InterPro" id="IPR020449">
    <property type="entry name" value="Tscrpt_reg_AraC-type_HTH"/>
</dbReference>
<reference evidence="5" key="2">
    <citation type="submission" date="2023-01" db="EMBL/GenBank/DDBJ databases">
        <title>Gilvimarinus xylanilyticus HB14 isolated from Caulerpa lentillifera aquaculture base in Hainan, China.</title>
        <authorList>
            <person name="Zhang Y.-J."/>
        </authorList>
    </citation>
    <scope>NUCLEOTIDE SEQUENCE</scope>
    <source>
        <strain evidence="5">HB14</strain>
    </source>
</reference>
<dbReference type="GO" id="GO:0003700">
    <property type="term" value="F:DNA-binding transcription factor activity"/>
    <property type="evidence" value="ECO:0007669"/>
    <property type="project" value="InterPro"/>
</dbReference>
<dbReference type="SUPFAM" id="SSF52317">
    <property type="entry name" value="Class I glutamine amidotransferase-like"/>
    <property type="match status" value="1"/>
</dbReference>
<keyword evidence="6" id="KW-1185">Reference proteome</keyword>
<name>A0A9X2HTJ0_9GAMM</name>
<dbReference type="PANTHER" id="PTHR43130">
    <property type="entry name" value="ARAC-FAMILY TRANSCRIPTIONAL REGULATOR"/>
    <property type="match status" value="1"/>
</dbReference>
<evidence type="ECO:0000256" key="3">
    <source>
        <dbReference type="ARBA" id="ARBA00023163"/>
    </source>
</evidence>
<dbReference type="PRINTS" id="PR00032">
    <property type="entry name" value="HTHARAC"/>
</dbReference>
<dbReference type="InterPro" id="IPR009057">
    <property type="entry name" value="Homeodomain-like_sf"/>
</dbReference>
<dbReference type="PANTHER" id="PTHR43130:SF11">
    <property type="entry name" value="TRANSCRIPTIONAL REGULATORY PROTEIN"/>
    <property type="match status" value="1"/>
</dbReference>
<dbReference type="SUPFAM" id="SSF46689">
    <property type="entry name" value="Homeodomain-like"/>
    <property type="match status" value="2"/>
</dbReference>
<dbReference type="InterPro" id="IPR029062">
    <property type="entry name" value="Class_I_gatase-like"/>
</dbReference>
<dbReference type="Pfam" id="PF01965">
    <property type="entry name" value="DJ-1_PfpI"/>
    <property type="match status" value="1"/>
</dbReference>
<evidence type="ECO:0000256" key="1">
    <source>
        <dbReference type="ARBA" id="ARBA00023015"/>
    </source>
</evidence>
<dbReference type="Pfam" id="PF12833">
    <property type="entry name" value="HTH_18"/>
    <property type="match status" value="1"/>
</dbReference>
<dbReference type="AlphaFoldDB" id="A0A9X2HTJ0"/>
<dbReference type="InterPro" id="IPR002818">
    <property type="entry name" value="DJ-1/PfpI"/>
</dbReference>
<evidence type="ECO:0000259" key="4">
    <source>
        <dbReference type="PROSITE" id="PS01124"/>
    </source>
</evidence>
<proteinExistence type="predicted"/>
<feature type="domain" description="HTH araC/xylS-type" evidence="4">
    <location>
        <begin position="224"/>
        <end position="322"/>
    </location>
</feature>
<dbReference type="InterPro" id="IPR018060">
    <property type="entry name" value="HTH_AraC"/>
</dbReference>
<dbReference type="PROSITE" id="PS01124">
    <property type="entry name" value="HTH_ARAC_FAMILY_2"/>
    <property type="match status" value="1"/>
</dbReference>
<comment type="caution">
    <text evidence="5">The sequence shown here is derived from an EMBL/GenBank/DDBJ whole genome shotgun (WGS) entry which is preliminary data.</text>
</comment>
<dbReference type="Gene3D" id="1.10.10.60">
    <property type="entry name" value="Homeodomain-like"/>
    <property type="match status" value="2"/>
</dbReference>
<evidence type="ECO:0000313" key="5">
    <source>
        <dbReference type="EMBL" id="MCP8898000.1"/>
    </source>
</evidence>
<dbReference type="InterPro" id="IPR052158">
    <property type="entry name" value="INH-QAR"/>
</dbReference>
<dbReference type="GO" id="GO:0043565">
    <property type="term" value="F:sequence-specific DNA binding"/>
    <property type="evidence" value="ECO:0007669"/>
    <property type="project" value="InterPro"/>
</dbReference>
<gene>
    <name evidence="5" type="ORF">M6D89_01660</name>
</gene>
<protein>
    <submittedName>
        <fullName evidence="5">Helix-turn-helix domain-containing protein</fullName>
    </submittedName>
</protein>
<keyword evidence="3" id="KW-0804">Transcription</keyword>
<dbReference type="SMART" id="SM00342">
    <property type="entry name" value="HTH_ARAC"/>
    <property type="match status" value="1"/>
</dbReference>
<dbReference type="EMBL" id="JAMFTH010000001">
    <property type="protein sequence ID" value="MCP8898000.1"/>
    <property type="molecule type" value="Genomic_DNA"/>
</dbReference>
<reference evidence="5" key="1">
    <citation type="submission" date="2022-05" db="EMBL/GenBank/DDBJ databases">
        <authorList>
            <person name="Sun H.-N."/>
        </authorList>
    </citation>
    <scope>NUCLEOTIDE SEQUENCE</scope>
    <source>
        <strain evidence="5">HB14</strain>
    </source>
</reference>
<dbReference type="PROSITE" id="PS00041">
    <property type="entry name" value="HTH_ARAC_FAMILY_1"/>
    <property type="match status" value="1"/>
</dbReference>
<organism evidence="5 6">
    <name type="scientific">Gilvimarinus xylanilyticus</name>
    <dbReference type="NCBI Taxonomy" id="2944139"/>
    <lineage>
        <taxon>Bacteria</taxon>
        <taxon>Pseudomonadati</taxon>
        <taxon>Pseudomonadota</taxon>
        <taxon>Gammaproteobacteria</taxon>
        <taxon>Cellvibrionales</taxon>
        <taxon>Cellvibrionaceae</taxon>
        <taxon>Gilvimarinus</taxon>
    </lineage>
</organism>
<keyword evidence="2" id="KW-0238">DNA-binding</keyword>
<evidence type="ECO:0000256" key="2">
    <source>
        <dbReference type="ARBA" id="ARBA00023125"/>
    </source>
</evidence>
<dbReference type="InterPro" id="IPR018062">
    <property type="entry name" value="HTH_AraC-typ_CS"/>
</dbReference>
<dbReference type="Gene3D" id="3.40.50.880">
    <property type="match status" value="1"/>
</dbReference>
<keyword evidence="1" id="KW-0805">Transcription regulation</keyword>
<dbReference type="Proteomes" id="UP001139319">
    <property type="component" value="Unassembled WGS sequence"/>
</dbReference>
<evidence type="ECO:0000313" key="6">
    <source>
        <dbReference type="Proteomes" id="UP001139319"/>
    </source>
</evidence>
<dbReference type="RefSeq" id="WP_253966294.1">
    <property type="nucleotide sequence ID" value="NZ_JAMFTH010000001.1"/>
</dbReference>
<dbReference type="CDD" id="cd03138">
    <property type="entry name" value="GATase1_AraC_2"/>
    <property type="match status" value="1"/>
</dbReference>